<evidence type="ECO:0000313" key="3">
    <source>
        <dbReference type="EMBL" id="KAA6370106.1"/>
    </source>
</evidence>
<protein>
    <submittedName>
        <fullName evidence="3">Uncharacterized protein</fullName>
    </submittedName>
</protein>
<keyword evidence="2" id="KW-0812">Transmembrane</keyword>
<feature type="region of interest" description="Disordered" evidence="1">
    <location>
        <begin position="130"/>
        <end position="160"/>
    </location>
</feature>
<dbReference type="EMBL" id="SNRW01015713">
    <property type="protein sequence ID" value="KAA6370106.1"/>
    <property type="molecule type" value="Genomic_DNA"/>
</dbReference>
<feature type="compositionally biased region" description="Basic and acidic residues" evidence="1">
    <location>
        <begin position="209"/>
        <end position="218"/>
    </location>
</feature>
<comment type="caution">
    <text evidence="3">The sequence shown here is derived from an EMBL/GenBank/DDBJ whole genome shotgun (WGS) entry which is preliminary data.</text>
</comment>
<keyword evidence="2" id="KW-0472">Membrane</keyword>
<keyword evidence="2" id="KW-1133">Transmembrane helix</keyword>
<evidence type="ECO:0000313" key="4">
    <source>
        <dbReference type="Proteomes" id="UP000324800"/>
    </source>
</evidence>
<feature type="region of interest" description="Disordered" evidence="1">
    <location>
        <begin position="196"/>
        <end position="278"/>
    </location>
</feature>
<reference evidence="3 4" key="1">
    <citation type="submission" date="2019-03" db="EMBL/GenBank/DDBJ databases">
        <title>Single cell metagenomics reveals metabolic interactions within the superorganism composed of flagellate Streblomastix strix and complex community of Bacteroidetes bacteria on its surface.</title>
        <authorList>
            <person name="Treitli S.C."/>
            <person name="Kolisko M."/>
            <person name="Husnik F."/>
            <person name="Keeling P."/>
            <person name="Hampl V."/>
        </authorList>
    </citation>
    <scope>NUCLEOTIDE SEQUENCE [LARGE SCALE GENOMIC DNA]</scope>
    <source>
        <strain evidence="3">ST1C</strain>
    </source>
</reference>
<feature type="transmembrane region" description="Helical" evidence="2">
    <location>
        <begin position="167"/>
        <end position="191"/>
    </location>
</feature>
<proteinExistence type="predicted"/>
<name>A0A5J4UH26_9EUKA</name>
<feature type="compositionally biased region" description="Basic residues" evidence="1">
    <location>
        <begin position="256"/>
        <end position="269"/>
    </location>
</feature>
<dbReference type="AlphaFoldDB" id="A0A5J4UH26"/>
<accession>A0A5J4UH26</accession>
<dbReference type="Proteomes" id="UP000324800">
    <property type="component" value="Unassembled WGS sequence"/>
</dbReference>
<feature type="non-terminal residue" evidence="3">
    <location>
        <position position="1"/>
    </location>
</feature>
<organism evidence="3 4">
    <name type="scientific">Streblomastix strix</name>
    <dbReference type="NCBI Taxonomy" id="222440"/>
    <lineage>
        <taxon>Eukaryota</taxon>
        <taxon>Metamonada</taxon>
        <taxon>Preaxostyla</taxon>
        <taxon>Oxymonadida</taxon>
        <taxon>Streblomastigidae</taxon>
        <taxon>Streblomastix</taxon>
    </lineage>
</organism>
<evidence type="ECO:0000256" key="2">
    <source>
        <dbReference type="SAM" id="Phobius"/>
    </source>
</evidence>
<feature type="compositionally biased region" description="Basic and acidic residues" evidence="1">
    <location>
        <begin position="228"/>
        <end position="249"/>
    </location>
</feature>
<gene>
    <name evidence="3" type="ORF">EZS28_034366</name>
</gene>
<evidence type="ECO:0000256" key="1">
    <source>
        <dbReference type="SAM" id="MobiDB-lite"/>
    </source>
</evidence>
<sequence length="278" mass="30366">TCELSGSIASASNLMFTQQIDGIDTSIQDDIGIQVLVTGKQLFGCGKMWLNISGQAPTSNEEITKSYNFEEIAQDWDSDTDLTLLIPIDDVKKVGNNIQISVLAGDTAESAIPFKDSDGNAIEIVVKDVIKEDPPEDDPSDVTSPDPIDDPDITQPTKDSKGISTGVLIGIIVGAVAVVAVIVIIIVVSVYCDMDRSTSTTTNYPPEANTRDRPDQKNVARSGQTSRANHDQTSRAHHDQTSRAHHDQTSRTQRINTHRAHQGSGRRARHYEMEENNW</sequence>